<feature type="binding site" evidence="8">
    <location>
        <position position="227"/>
    </location>
    <ligand>
        <name>NADP(+)</name>
        <dbReference type="ChEBI" id="CHEBI:58349"/>
    </ligand>
</feature>
<feature type="binding site" evidence="8">
    <location>
        <position position="112"/>
    </location>
    <ligand>
        <name>shikimate</name>
        <dbReference type="ChEBI" id="CHEBI:36208"/>
    </ligand>
</feature>
<evidence type="ECO:0000313" key="12">
    <source>
        <dbReference type="EMBL" id="GFE49359.1"/>
    </source>
</evidence>
<feature type="domain" description="Quinate/shikimate 5-dehydrogenase/glutamyl-tRNA reductase" evidence="9">
    <location>
        <begin position="134"/>
        <end position="200"/>
    </location>
</feature>
<evidence type="ECO:0000256" key="3">
    <source>
        <dbReference type="ARBA" id="ARBA00022605"/>
    </source>
</evidence>
<evidence type="ECO:0000256" key="8">
    <source>
        <dbReference type="HAMAP-Rule" id="MF_00222"/>
    </source>
</evidence>
<feature type="binding site" evidence="8">
    <location>
        <position position="96"/>
    </location>
    <ligand>
        <name>shikimate</name>
        <dbReference type="ChEBI" id="CHEBI:36208"/>
    </ligand>
</feature>
<organism evidence="12 13">
    <name type="scientific">Roseobacter cerasinus</name>
    <dbReference type="NCBI Taxonomy" id="2602289"/>
    <lineage>
        <taxon>Bacteria</taxon>
        <taxon>Pseudomonadati</taxon>
        <taxon>Pseudomonadota</taxon>
        <taxon>Alphaproteobacteria</taxon>
        <taxon>Rhodobacterales</taxon>
        <taxon>Roseobacteraceae</taxon>
        <taxon>Roseobacter</taxon>
    </lineage>
</organism>
<dbReference type="GO" id="GO:0009073">
    <property type="term" value="P:aromatic amino acid family biosynthetic process"/>
    <property type="evidence" value="ECO:0007669"/>
    <property type="project" value="UniProtKB-KW"/>
</dbReference>
<dbReference type="HAMAP" id="MF_00222">
    <property type="entry name" value="Shikimate_DH_AroE"/>
    <property type="match status" value="1"/>
</dbReference>
<feature type="binding site" evidence="8">
    <location>
        <begin position="24"/>
        <end position="26"/>
    </location>
    <ligand>
        <name>shikimate</name>
        <dbReference type="ChEBI" id="CHEBI:36208"/>
    </ligand>
</feature>
<feature type="domain" description="Shikimate dehydrogenase substrate binding N-terminal" evidence="10">
    <location>
        <begin position="16"/>
        <end position="98"/>
    </location>
</feature>
<evidence type="ECO:0000259" key="10">
    <source>
        <dbReference type="Pfam" id="PF08501"/>
    </source>
</evidence>
<dbReference type="Proteomes" id="UP000436522">
    <property type="component" value="Unassembled WGS sequence"/>
</dbReference>
<feature type="binding site" evidence="8">
    <location>
        <position position="257"/>
    </location>
    <ligand>
        <name>shikimate</name>
        <dbReference type="ChEBI" id="CHEBI:36208"/>
    </ligand>
</feature>
<feature type="binding site" evidence="8">
    <location>
        <position position="71"/>
    </location>
    <ligand>
        <name>shikimate</name>
        <dbReference type="ChEBI" id="CHEBI:36208"/>
    </ligand>
</feature>
<evidence type="ECO:0000256" key="7">
    <source>
        <dbReference type="ARBA" id="ARBA00049442"/>
    </source>
</evidence>
<dbReference type="UniPathway" id="UPA00053">
    <property type="reaction ID" value="UER00087"/>
</dbReference>
<dbReference type="Pfam" id="PF18317">
    <property type="entry name" value="SDH_C"/>
    <property type="match status" value="1"/>
</dbReference>
<name>A0A640VMU0_9RHOB</name>
<dbReference type="NCBIfam" id="NF001312">
    <property type="entry name" value="PRK00258.1-4"/>
    <property type="match status" value="1"/>
</dbReference>
<dbReference type="InterPro" id="IPR006151">
    <property type="entry name" value="Shikm_DH/Glu-tRNA_Rdtase"/>
</dbReference>
<evidence type="ECO:0000313" key="13">
    <source>
        <dbReference type="Proteomes" id="UP000436522"/>
    </source>
</evidence>
<evidence type="ECO:0000256" key="2">
    <source>
        <dbReference type="ARBA" id="ARBA00012962"/>
    </source>
</evidence>
<dbReference type="GO" id="GO:0005829">
    <property type="term" value="C:cytosol"/>
    <property type="evidence" value="ECO:0007669"/>
    <property type="project" value="TreeGrafter"/>
</dbReference>
<dbReference type="GO" id="GO:0008652">
    <property type="term" value="P:amino acid biosynthetic process"/>
    <property type="evidence" value="ECO:0007669"/>
    <property type="project" value="UniProtKB-KW"/>
</dbReference>
<dbReference type="InterPro" id="IPR041121">
    <property type="entry name" value="SDH_C"/>
</dbReference>
<dbReference type="NCBIfam" id="TIGR00507">
    <property type="entry name" value="aroE"/>
    <property type="match status" value="1"/>
</dbReference>
<keyword evidence="4 8" id="KW-0521">NADP</keyword>
<dbReference type="CDD" id="cd01065">
    <property type="entry name" value="NAD_bind_Shikimate_DH"/>
    <property type="match status" value="1"/>
</dbReference>
<dbReference type="SUPFAM" id="SSF51735">
    <property type="entry name" value="NAD(P)-binding Rossmann-fold domains"/>
    <property type="match status" value="1"/>
</dbReference>
<comment type="subunit">
    <text evidence="8">Homodimer.</text>
</comment>
<proteinExistence type="inferred from homology"/>
<sequence length="282" mass="30196">MSDMSSPPSKIPLAGVIGAPIAHSKSPRVHRHWLTRYGVQGFYIPMDVSAPNLREVLQTLPKAGFVGVNITIPHKEAVLDIADLITDRATLIGAANTLIFRQDGKIHADNTDGYGFLENLKAGAPNWVPKNGPAAVLGAGGAARAVLASLLEAGVPEIMISNRTRVRAEKLQEDFGNRITVVDWVQAGNMMEQASLVVNTSSLGMVGKPDMRVPLDGLKKGTVVTDLVYTPLKTRLLEVAEERGCITVDGLGMLLHQAVPGFERWFGPRPVVDDATRAAVLG</sequence>
<evidence type="ECO:0000256" key="5">
    <source>
        <dbReference type="ARBA" id="ARBA00023002"/>
    </source>
</evidence>
<feature type="binding site" evidence="8">
    <location>
        <position position="250"/>
    </location>
    <ligand>
        <name>NADP(+)</name>
        <dbReference type="ChEBI" id="CHEBI:58349"/>
    </ligand>
</feature>
<gene>
    <name evidence="8 12" type="primary">aroE</name>
    <name evidence="12" type="ORF">So717_11120</name>
</gene>
<dbReference type="Gene3D" id="3.40.50.10860">
    <property type="entry name" value="Leucine Dehydrogenase, chain A, domain 1"/>
    <property type="match status" value="1"/>
</dbReference>
<keyword evidence="5 8" id="KW-0560">Oxidoreductase</keyword>
<comment type="caution">
    <text evidence="12">The sequence shown here is derived from an EMBL/GenBank/DDBJ whole genome shotgun (WGS) entry which is preliminary data.</text>
</comment>
<evidence type="ECO:0000256" key="6">
    <source>
        <dbReference type="ARBA" id="ARBA00023141"/>
    </source>
</evidence>
<feature type="domain" description="SDH C-terminal" evidence="11">
    <location>
        <begin position="250"/>
        <end position="280"/>
    </location>
</feature>
<dbReference type="GO" id="GO:0019632">
    <property type="term" value="P:shikimate metabolic process"/>
    <property type="evidence" value="ECO:0007669"/>
    <property type="project" value="InterPro"/>
</dbReference>
<dbReference type="InterPro" id="IPR011342">
    <property type="entry name" value="Shikimate_DH"/>
</dbReference>
<comment type="catalytic activity">
    <reaction evidence="7 8">
        <text>shikimate + NADP(+) = 3-dehydroshikimate + NADPH + H(+)</text>
        <dbReference type="Rhea" id="RHEA:17737"/>
        <dbReference type="ChEBI" id="CHEBI:15378"/>
        <dbReference type="ChEBI" id="CHEBI:16630"/>
        <dbReference type="ChEBI" id="CHEBI:36208"/>
        <dbReference type="ChEBI" id="CHEBI:57783"/>
        <dbReference type="ChEBI" id="CHEBI:58349"/>
        <dbReference type="EC" id="1.1.1.25"/>
    </reaction>
</comment>
<keyword evidence="3 8" id="KW-0028">Amino-acid biosynthesis</keyword>
<dbReference type="EMBL" id="BLIV01000002">
    <property type="protein sequence ID" value="GFE49359.1"/>
    <property type="molecule type" value="Genomic_DNA"/>
</dbReference>
<dbReference type="PANTHER" id="PTHR21089">
    <property type="entry name" value="SHIKIMATE DEHYDROGENASE"/>
    <property type="match status" value="1"/>
</dbReference>
<dbReference type="Gene3D" id="3.40.50.720">
    <property type="entry name" value="NAD(P)-binding Rossmann-like Domain"/>
    <property type="match status" value="1"/>
</dbReference>
<dbReference type="PANTHER" id="PTHR21089:SF1">
    <property type="entry name" value="BIFUNCTIONAL 3-DEHYDROQUINATE DEHYDRATASE_SHIKIMATE DEHYDROGENASE, CHLOROPLASTIC"/>
    <property type="match status" value="1"/>
</dbReference>
<feature type="active site" description="Proton acceptor" evidence="8">
    <location>
        <position position="75"/>
    </location>
</feature>
<dbReference type="AlphaFoldDB" id="A0A640VMU0"/>
<dbReference type="InterPro" id="IPR046346">
    <property type="entry name" value="Aminoacid_DH-like_N_sf"/>
</dbReference>
<dbReference type="Pfam" id="PF08501">
    <property type="entry name" value="Shikimate_dh_N"/>
    <property type="match status" value="1"/>
</dbReference>
<dbReference type="InterPro" id="IPR022893">
    <property type="entry name" value="Shikimate_DH_fam"/>
</dbReference>
<dbReference type="GO" id="GO:0009423">
    <property type="term" value="P:chorismate biosynthetic process"/>
    <property type="evidence" value="ECO:0007669"/>
    <property type="project" value="UniProtKB-UniRule"/>
</dbReference>
<protein>
    <recommendedName>
        <fullName evidence="2 8">Shikimate dehydrogenase (NADP(+))</fullName>
        <shortName evidence="8">SDH</shortName>
        <ecNumber evidence="2 8">1.1.1.25</ecNumber>
    </recommendedName>
</protein>
<comment type="similarity">
    <text evidence="8">Belongs to the shikimate dehydrogenase family.</text>
</comment>
<feature type="binding site" evidence="8">
    <location>
        <position position="87"/>
    </location>
    <ligand>
        <name>NADP(+)</name>
        <dbReference type="ChEBI" id="CHEBI:58349"/>
    </ligand>
</feature>
<dbReference type="RefSeq" id="WP_159975234.1">
    <property type="nucleotide sequence ID" value="NZ_BLIV01000002.1"/>
</dbReference>
<evidence type="ECO:0000259" key="11">
    <source>
        <dbReference type="Pfam" id="PF18317"/>
    </source>
</evidence>
<feature type="binding site" evidence="8">
    <location>
        <begin position="138"/>
        <end position="142"/>
    </location>
    <ligand>
        <name>NADP(+)</name>
        <dbReference type="ChEBI" id="CHEBI:58349"/>
    </ligand>
</feature>
<dbReference type="SUPFAM" id="SSF53223">
    <property type="entry name" value="Aminoacid dehydrogenase-like, N-terminal domain"/>
    <property type="match status" value="1"/>
</dbReference>
<dbReference type="Pfam" id="PF01488">
    <property type="entry name" value="Shikimate_DH"/>
    <property type="match status" value="1"/>
</dbReference>
<dbReference type="InterPro" id="IPR036291">
    <property type="entry name" value="NAD(P)-bd_dom_sf"/>
</dbReference>
<accession>A0A640VMU0</accession>
<dbReference type="InterPro" id="IPR013708">
    <property type="entry name" value="Shikimate_DH-bd_N"/>
</dbReference>
<reference evidence="12 13" key="1">
    <citation type="submission" date="2019-12" db="EMBL/GenBank/DDBJ databases">
        <title>Roseobacter cerasinus sp. nov., isolated from seawater around aquaculture.</title>
        <authorList>
            <person name="Muramatsu S."/>
            <person name="Takabe Y."/>
            <person name="Mori K."/>
            <person name="Takaichi S."/>
            <person name="Hanada S."/>
        </authorList>
    </citation>
    <scope>NUCLEOTIDE SEQUENCE [LARGE SCALE GENOMIC DNA]</scope>
    <source>
        <strain evidence="12 13">AI77</strain>
    </source>
</reference>
<keyword evidence="6 8" id="KW-0057">Aromatic amino acid biosynthesis</keyword>
<feature type="binding site" evidence="8">
    <location>
        <begin position="162"/>
        <end position="167"/>
    </location>
    <ligand>
        <name>NADP(+)</name>
        <dbReference type="ChEBI" id="CHEBI:58349"/>
    </ligand>
</feature>
<dbReference type="EC" id="1.1.1.25" evidence="2 8"/>
<dbReference type="OrthoDB" id="9792692at2"/>
<comment type="function">
    <text evidence="8">Involved in the biosynthesis of the chorismate, which leads to the biosynthesis of aromatic amino acids. Catalyzes the reversible NADPH linked reduction of 3-dehydroshikimate (DHSA) to yield shikimate (SA).</text>
</comment>
<comment type="pathway">
    <text evidence="1 8">Metabolic intermediate biosynthesis; chorismate biosynthesis; chorismate from D-erythrose 4-phosphate and phosphoenolpyruvate: step 4/7.</text>
</comment>
<evidence type="ECO:0000259" key="9">
    <source>
        <dbReference type="Pfam" id="PF01488"/>
    </source>
</evidence>
<evidence type="ECO:0000256" key="4">
    <source>
        <dbReference type="ARBA" id="ARBA00022857"/>
    </source>
</evidence>
<evidence type="ECO:0000256" key="1">
    <source>
        <dbReference type="ARBA" id="ARBA00004871"/>
    </source>
</evidence>
<dbReference type="GO" id="GO:0050661">
    <property type="term" value="F:NADP binding"/>
    <property type="evidence" value="ECO:0007669"/>
    <property type="project" value="InterPro"/>
</dbReference>
<feature type="binding site" evidence="8">
    <location>
        <position position="229"/>
    </location>
    <ligand>
        <name>shikimate</name>
        <dbReference type="ChEBI" id="CHEBI:36208"/>
    </ligand>
</feature>
<dbReference type="GO" id="GO:0004764">
    <property type="term" value="F:shikimate 3-dehydrogenase (NADP+) activity"/>
    <property type="evidence" value="ECO:0007669"/>
    <property type="project" value="UniProtKB-UniRule"/>
</dbReference>
<keyword evidence="13" id="KW-1185">Reference proteome</keyword>